<accession>A0ABZ2RME6</accession>
<keyword evidence="5 9" id="KW-1133">Transmembrane helix</keyword>
<evidence type="ECO:0000256" key="9">
    <source>
        <dbReference type="SAM" id="Phobius"/>
    </source>
</evidence>
<reference evidence="10" key="1">
    <citation type="submission" date="2024-03" db="EMBL/GenBank/DDBJ databases">
        <title>Complete genome sequence of Mycoplasma gypis type strain B1/T1.</title>
        <authorList>
            <person name="Spergser J."/>
        </authorList>
    </citation>
    <scope>NUCLEOTIDE SEQUENCE [LARGE SCALE GENOMIC DNA]</scope>
    <source>
        <strain evidence="10">B1/T1</strain>
    </source>
</reference>
<proteinExistence type="predicted"/>
<dbReference type="NCBIfam" id="TIGR00964">
    <property type="entry name" value="secE_bact"/>
    <property type="match status" value="1"/>
</dbReference>
<dbReference type="EMBL" id="CP148066">
    <property type="protein sequence ID" value="WXL28229.1"/>
    <property type="molecule type" value="Genomic_DNA"/>
</dbReference>
<feature type="transmembrane region" description="Helical" evidence="9">
    <location>
        <begin position="50"/>
        <end position="76"/>
    </location>
</feature>
<evidence type="ECO:0000256" key="8">
    <source>
        <dbReference type="SAM" id="MobiDB-lite"/>
    </source>
</evidence>
<evidence type="ECO:0000256" key="6">
    <source>
        <dbReference type="ARBA" id="ARBA00023010"/>
    </source>
</evidence>
<gene>
    <name evidence="10" type="primary">secE</name>
    <name evidence="10" type="ORF">WG616_02555</name>
</gene>
<evidence type="ECO:0000256" key="7">
    <source>
        <dbReference type="ARBA" id="ARBA00023136"/>
    </source>
</evidence>
<organism evidence="10 11">
    <name type="scientific">[Mycoplasma] gypis</name>
    <dbReference type="NCBI Taxonomy" id="92404"/>
    <lineage>
        <taxon>Bacteria</taxon>
        <taxon>Bacillati</taxon>
        <taxon>Mycoplasmatota</taxon>
        <taxon>Mycoplasmoidales</taxon>
        <taxon>Metamycoplasmataceae</taxon>
        <taxon>Metamycoplasma</taxon>
    </lineage>
</organism>
<dbReference type="RefSeq" id="WP_205498222.1">
    <property type="nucleotide sequence ID" value="NZ_CP148066.1"/>
</dbReference>
<comment type="subcellular location">
    <subcellularLocation>
        <location evidence="1">Membrane</location>
    </subcellularLocation>
</comment>
<sequence length="83" mass="9974">MFDPLKNQSFKESESLKEKAPEVKKEKKFRAFRKDVKRIIWPSGKESWKWFAYTLIFVIIFAIFFFIITFAFTSIWNSVGIKL</sequence>
<dbReference type="Gene3D" id="1.20.5.1030">
    <property type="entry name" value="Preprotein translocase secy subunit"/>
    <property type="match status" value="1"/>
</dbReference>
<keyword evidence="6" id="KW-0811">Translocation</keyword>
<name>A0ABZ2RME6_9BACT</name>
<dbReference type="InterPro" id="IPR001901">
    <property type="entry name" value="Translocase_SecE/Sec61-g"/>
</dbReference>
<feature type="region of interest" description="Disordered" evidence="8">
    <location>
        <begin position="1"/>
        <end position="23"/>
    </location>
</feature>
<protein>
    <submittedName>
        <fullName evidence="10">Preprotein translocase subunit SecE</fullName>
    </submittedName>
</protein>
<evidence type="ECO:0000256" key="1">
    <source>
        <dbReference type="ARBA" id="ARBA00004370"/>
    </source>
</evidence>
<evidence type="ECO:0000256" key="5">
    <source>
        <dbReference type="ARBA" id="ARBA00022989"/>
    </source>
</evidence>
<keyword evidence="2" id="KW-0813">Transport</keyword>
<evidence type="ECO:0000256" key="3">
    <source>
        <dbReference type="ARBA" id="ARBA00022692"/>
    </source>
</evidence>
<dbReference type="Proteomes" id="UP001460679">
    <property type="component" value="Chromosome"/>
</dbReference>
<dbReference type="Pfam" id="PF00584">
    <property type="entry name" value="SecE"/>
    <property type="match status" value="1"/>
</dbReference>
<feature type="compositionally biased region" description="Basic and acidic residues" evidence="8">
    <location>
        <begin position="9"/>
        <end position="23"/>
    </location>
</feature>
<keyword evidence="11" id="KW-1185">Reference proteome</keyword>
<evidence type="ECO:0000313" key="10">
    <source>
        <dbReference type="EMBL" id="WXL28229.1"/>
    </source>
</evidence>
<dbReference type="InterPro" id="IPR038379">
    <property type="entry name" value="SecE_sf"/>
</dbReference>
<keyword evidence="7 9" id="KW-0472">Membrane</keyword>
<evidence type="ECO:0000256" key="2">
    <source>
        <dbReference type="ARBA" id="ARBA00022448"/>
    </source>
</evidence>
<evidence type="ECO:0000313" key="11">
    <source>
        <dbReference type="Proteomes" id="UP001460679"/>
    </source>
</evidence>
<evidence type="ECO:0000256" key="4">
    <source>
        <dbReference type="ARBA" id="ARBA00022927"/>
    </source>
</evidence>
<dbReference type="InterPro" id="IPR005807">
    <property type="entry name" value="SecE_bac"/>
</dbReference>
<keyword evidence="4" id="KW-0653">Protein transport</keyword>
<keyword evidence="3 9" id="KW-0812">Transmembrane</keyword>